<feature type="signal peptide" evidence="1">
    <location>
        <begin position="1"/>
        <end position="21"/>
    </location>
</feature>
<dbReference type="AlphaFoldDB" id="A0A5J6WNL7"/>
<accession>A0A5J6WNL7</accession>
<dbReference type="RefSeq" id="WP_019443018.1">
    <property type="nucleotide sequence ID" value="NZ_ALOE01000038.1"/>
</dbReference>
<dbReference type="KEGG" id="mmaa:FR932_12215"/>
<gene>
    <name evidence="2" type="ORF">FR932_12215</name>
</gene>
<name>A0A5J6WNL7_MORMI</name>
<protein>
    <submittedName>
        <fullName evidence="2">Uncharacterized protein</fullName>
    </submittedName>
</protein>
<organism evidence="2 3">
    <name type="scientific">Moritella marina ATCC 15381</name>
    <dbReference type="NCBI Taxonomy" id="1202962"/>
    <lineage>
        <taxon>Bacteria</taxon>
        <taxon>Pseudomonadati</taxon>
        <taxon>Pseudomonadota</taxon>
        <taxon>Gammaproteobacteria</taxon>
        <taxon>Alteromonadales</taxon>
        <taxon>Moritellaceae</taxon>
        <taxon>Moritella</taxon>
    </lineage>
</organism>
<dbReference type="EMBL" id="CP044399">
    <property type="protein sequence ID" value="QFI38560.1"/>
    <property type="molecule type" value="Genomic_DNA"/>
</dbReference>
<proteinExistence type="predicted"/>
<reference evidence="2 3" key="1">
    <citation type="submission" date="2019-09" db="EMBL/GenBank/DDBJ databases">
        <title>Hybrid Assembly of the complete Genome of the Deep-Sea Bacterium Moritella marina from long Nanopore and Illumina reads.</title>
        <authorList>
            <person name="Magin S."/>
            <person name="Georgoulis A."/>
            <person name="Papadimitriou K."/>
            <person name="Iliakis G."/>
            <person name="Vorgias C.E."/>
        </authorList>
    </citation>
    <scope>NUCLEOTIDE SEQUENCE [LARGE SCALE GENOMIC DNA]</scope>
    <source>
        <strain evidence="2 3">MP-1</strain>
    </source>
</reference>
<dbReference type="OrthoDB" id="5918335at2"/>
<keyword evidence="3" id="KW-1185">Reference proteome</keyword>
<evidence type="ECO:0000313" key="2">
    <source>
        <dbReference type="EMBL" id="QFI38560.1"/>
    </source>
</evidence>
<sequence>MIKIIALIMIGLLAPVSSVLANGGPPDSGIKSVKVYTHSGISSSAIYNNGLMQAAINVVYELADGYTLGEVELKHLYTGAALDNWAVTEKGNDFLHDINAVRSPRSAASPSSASYKTLYLSTKSNHDASICVELTASKDGSTSKFSTCEGDTSYGSVYLNVHVKKTYTLMDDFVVTKKDSGWVNSTFNISKRYTAQGFNLHSVDYNGAHRQPGSNKKYLIGSSSLAKGTLGNDAINSAFYLYAPNQGGITDSFPLYNHHQTPTSWSEGRSEIYNINTTNSLVFSLLVGRGNSYIDGDGKERMHDGVFLYRQLKPDHLNKDIYFYDSYGNKGEISIARKTSWGYRYGDYSIF</sequence>
<evidence type="ECO:0000256" key="1">
    <source>
        <dbReference type="SAM" id="SignalP"/>
    </source>
</evidence>
<keyword evidence="1" id="KW-0732">Signal</keyword>
<dbReference type="Proteomes" id="UP000327424">
    <property type="component" value="Chromosome"/>
</dbReference>
<feature type="chain" id="PRO_5023814850" evidence="1">
    <location>
        <begin position="22"/>
        <end position="351"/>
    </location>
</feature>
<evidence type="ECO:0000313" key="3">
    <source>
        <dbReference type="Proteomes" id="UP000327424"/>
    </source>
</evidence>